<evidence type="ECO:0000256" key="7">
    <source>
        <dbReference type="ARBA" id="ARBA00022763"/>
    </source>
</evidence>
<dbReference type="Pfam" id="PF16124">
    <property type="entry name" value="RecQ_Zn_bind"/>
    <property type="match status" value="1"/>
</dbReference>
<evidence type="ECO:0000256" key="8">
    <source>
        <dbReference type="ARBA" id="ARBA00022771"/>
    </source>
</evidence>
<evidence type="ECO:0000256" key="20">
    <source>
        <dbReference type="ARBA" id="ARBA00049360"/>
    </source>
</evidence>
<evidence type="ECO:0000256" key="19">
    <source>
        <dbReference type="ARBA" id="ARBA00044542"/>
    </source>
</evidence>
<keyword evidence="6" id="KW-0547">Nucleotide-binding</keyword>
<dbReference type="GO" id="GO:0005524">
    <property type="term" value="F:ATP binding"/>
    <property type="evidence" value="ECO:0007669"/>
    <property type="project" value="UniProtKB-KW"/>
</dbReference>
<evidence type="ECO:0000259" key="26">
    <source>
        <dbReference type="PROSITE" id="PS51192"/>
    </source>
</evidence>
<dbReference type="Pfam" id="PF00570">
    <property type="entry name" value="HRDC"/>
    <property type="match status" value="1"/>
</dbReference>
<evidence type="ECO:0000256" key="23">
    <source>
        <dbReference type="ARBA" id="ARBA00076271"/>
    </source>
</evidence>
<comment type="similarity">
    <text evidence="3">Belongs to the helicase family. RecQ subfamily.</text>
</comment>
<feature type="region of interest" description="Disordered" evidence="24">
    <location>
        <begin position="1122"/>
        <end position="1187"/>
    </location>
</feature>
<evidence type="ECO:0000256" key="21">
    <source>
        <dbReference type="ARBA" id="ARBA00073450"/>
    </source>
</evidence>
<dbReference type="InterPro" id="IPR036390">
    <property type="entry name" value="WH_DNA-bd_sf"/>
</dbReference>
<evidence type="ECO:0000256" key="17">
    <source>
        <dbReference type="ARBA" id="ARBA00034617"/>
    </source>
</evidence>
<dbReference type="PROSITE" id="PS51192">
    <property type="entry name" value="HELICASE_ATP_BIND_1"/>
    <property type="match status" value="1"/>
</dbReference>
<dbReference type="InterPro" id="IPR027417">
    <property type="entry name" value="P-loop_NTPase"/>
</dbReference>
<dbReference type="SMART" id="SM00487">
    <property type="entry name" value="DEXDc"/>
    <property type="match status" value="1"/>
</dbReference>
<evidence type="ECO:0000256" key="18">
    <source>
        <dbReference type="ARBA" id="ARBA00034808"/>
    </source>
</evidence>
<protein>
    <recommendedName>
        <fullName evidence="21">RecQ-like DNA helicase BLM</fullName>
        <ecNumber evidence="18">5.6.2.4</ecNumber>
    </recommendedName>
    <alternativeName>
        <fullName evidence="22">Bloom syndrome protein homolog</fullName>
    </alternativeName>
    <alternativeName>
        <fullName evidence="19">DNA 3'-5' helicase BLM</fullName>
    </alternativeName>
    <alternativeName>
        <fullName evidence="23">RecQ helicase homolog</fullName>
    </alternativeName>
</protein>
<evidence type="ECO:0000256" key="15">
    <source>
        <dbReference type="ARBA" id="ARBA00023235"/>
    </source>
</evidence>
<keyword evidence="5" id="KW-0479">Metal-binding</keyword>
<dbReference type="InterPro" id="IPR001650">
    <property type="entry name" value="Helicase_C-like"/>
</dbReference>
<comment type="subcellular location">
    <subcellularLocation>
        <location evidence="2">Nucleus</location>
    </subcellularLocation>
</comment>
<evidence type="ECO:0000256" key="2">
    <source>
        <dbReference type="ARBA" id="ARBA00004123"/>
    </source>
</evidence>
<keyword evidence="9" id="KW-0378">Hydrolase</keyword>
<evidence type="ECO:0000256" key="22">
    <source>
        <dbReference type="ARBA" id="ARBA00076065"/>
    </source>
</evidence>
<dbReference type="FunFam" id="3.40.50.300:FF:000537">
    <property type="entry name" value="Bloom syndrome RecQ-like helicase"/>
    <property type="match status" value="1"/>
</dbReference>
<evidence type="ECO:0000256" key="24">
    <source>
        <dbReference type="SAM" id="MobiDB-lite"/>
    </source>
</evidence>
<evidence type="ECO:0000313" key="28">
    <source>
        <dbReference type="EMBL" id="KAH0814362.1"/>
    </source>
</evidence>
<name>A0A8J6HHB5_TENMO</name>
<keyword evidence="12" id="KW-0067">ATP-binding</keyword>
<evidence type="ECO:0000256" key="9">
    <source>
        <dbReference type="ARBA" id="ARBA00022801"/>
    </source>
</evidence>
<evidence type="ECO:0000313" key="29">
    <source>
        <dbReference type="Proteomes" id="UP000719412"/>
    </source>
</evidence>
<dbReference type="EC" id="5.6.2.4" evidence="18"/>
<dbReference type="SMART" id="SM00956">
    <property type="entry name" value="RQC"/>
    <property type="match status" value="1"/>
</dbReference>
<dbReference type="Gene3D" id="1.10.10.10">
    <property type="entry name" value="Winged helix-like DNA-binding domain superfamily/Winged helix DNA-binding domain"/>
    <property type="match status" value="1"/>
</dbReference>
<keyword evidence="16" id="KW-0539">Nucleus</keyword>
<evidence type="ECO:0000256" key="16">
    <source>
        <dbReference type="ARBA" id="ARBA00023242"/>
    </source>
</evidence>
<comment type="catalytic activity">
    <reaction evidence="17">
        <text>Couples ATP hydrolysis with the unwinding of duplex DNA by translocating in the 3'-5' direction.</text>
        <dbReference type="EC" id="5.6.2.4"/>
    </reaction>
</comment>
<dbReference type="PANTHER" id="PTHR22619:SF0">
    <property type="entry name" value="ZINC FINGER SWIM DOMAIN-CONTAINING PROTEIN 6-LIKE PROTEIN"/>
    <property type="match status" value="1"/>
</dbReference>
<dbReference type="GO" id="GO:0006260">
    <property type="term" value="P:DNA replication"/>
    <property type="evidence" value="ECO:0007669"/>
    <property type="project" value="UniProtKB-KW"/>
</dbReference>
<dbReference type="SMART" id="SM00341">
    <property type="entry name" value="HRDC"/>
    <property type="match status" value="1"/>
</dbReference>
<feature type="compositionally biased region" description="Low complexity" evidence="24">
    <location>
        <begin position="1288"/>
        <end position="1315"/>
    </location>
</feature>
<evidence type="ECO:0000256" key="12">
    <source>
        <dbReference type="ARBA" id="ARBA00022840"/>
    </source>
</evidence>
<dbReference type="Pfam" id="PF21055">
    <property type="entry name" value="ZSWIM4-8_C"/>
    <property type="match status" value="1"/>
</dbReference>
<comment type="cofactor">
    <cofactor evidence="1">
        <name>Zn(2+)</name>
        <dbReference type="ChEBI" id="CHEBI:29105"/>
    </cofactor>
</comment>
<dbReference type="InterPro" id="IPR002464">
    <property type="entry name" value="DNA/RNA_helicase_DEAH_CS"/>
</dbReference>
<keyword evidence="8" id="KW-0863">Zinc-finger</keyword>
<evidence type="ECO:0000256" key="14">
    <source>
        <dbReference type="ARBA" id="ARBA00023204"/>
    </source>
</evidence>
<evidence type="ECO:0000256" key="13">
    <source>
        <dbReference type="ARBA" id="ARBA00023125"/>
    </source>
</evidence>
<evidence type="ECO:0000256" key="1">
    <source>
        <dbReference type="ARBA" id="ARBA00001947"/>
    </source>
</evidence>
<keyword evidence="7" id="KW-0227">DNA damage</keyword>
<dbReference type="SUPFAM" id="SSF47819">
    <property type="entry name" value="HRDC-like"/>
    <property type="match status" value="1"/>
</dbReference>
<evidence type="ECO:0000256" key="3">
    <source>
        <dbReference type="ARBA" id="ARBA00005446"/>
    </source>
</evidence>
<dbReference type="Pfam" id="PF09382">
    <property type="entry name" value="RQC"/>
    <property type="match status" value="1"/>
</dbReference>
<evidence type="ECO:0000259" key="27">
    <source>
        <dbReference type="PROSITE" id="PS51194"/>
    </source>
</evidence>
<dbReference type="InterPro" id="IPR036388">
    <property type="entry name" value="WH-like_DNA-bd_sf"/>
</dbReference>
<evidence type="ECO:0000256" key="6">
    <source>
        <dbReference type="ARBA" id="ARBA00022741"/>
    </source>
</evidence>
<dbReference type="InterPro" id="IPR032284">
    <property type="entry name" value="RecQ_Zn-bd"/>
</dbReference>
<feature type="domain" description="Helicase ATP-binding" evidence="26">
    <location>
        <begin position="254"/>
        <end position="429"/>
    </location>
</feature>
<dbReference type="GO" id="GO:0016787">
    <property type="term" value="F:hydrolase activity"/>
    <property type="evidence" value="ECO:0007669"/>
    <property type="project" value="UniProtKB-KW"/>
</dbReference>
<feature type="compositionally biased region" description="Basic and acidic residues" evidence="24">
    <location>
        <begin position="1122"/>
        <end position="1150"/>
    </location>
</feature>
<feature type="region of interest" description="Disordered" evidence="24">
    <location>
        <begin position="1827"/>
        <end position="1848"/>
    </location>
</feature>
<dbReference type="Proteomes" id="UP000719412">
    <property type="component" value="Unassembled WGS sequence"/>
</dbReference>
<evidence type="ECO:0000256" key="4">
    <source>
        <dbReference type="ARBA" id="ARBA00022705"/>
    </source>
</evidence>
<feature type="domain" description="HRDC" evidence="25">
    <location>
        <begin position="801"/>
        <end position="881"/>
    </location>
</feature>
<dbReference type="PANTHER" id="PTHR22619">
    <property type="entry name" value="ZINC FINGER SWIM DOMAIN CONTAINING PROTEIN 4, 5, 6"/>
    <property type="match status" value="1"/>
</dbReference>
<evidence type="ECO:0000256" key="11">
    <source>
        <dbReference type="ARBA" id="ARBA00022833"/>
    </source>
</evidence>
<dbReference type="CDD" id="cd18794">
    <property type="entry name" value="SF2_C_RecQ"/>
    <property type="match status" value="1"/>
</dbReference>
<dbReference type="EMBL" id="JABDTM020024353">
    <property type="protein sequence ID" value="KAH0814362.1"/>
    <property type="molecule type" value="Genomic_DNA"/>
</dbReference>
<evidence type="ECO:0000259" key="25">
    <source>
        <dbReference type="PROSITE" id="PS50967"/>
    </source>
</evidence>
<dbReference type="Gene3D" id="1.10.150.80">
    <property type="entry name" value="HRDC domain"/>
    <property type="match status" value="1"/>
</dbReference>
<dbReference type="InterPro" id="IPR011545">
    <property type="entry name" value="DEAD/DEAH_box_helicase_dom"/>
</dbReference>
<evidence type="ECO:0000256" key="10">
    <source>
        <dbReference type="ARBA" id="ARBA00022806"/>
    </source>
</evidence>
<dbReference type="FunFam" id="3.40.50.300:FF:000340">
    <property type="entry name" value="Bloom syndrome, RecQ helicase"/>
    <property type="match status" value="1"/>
</dbReference>
<feature type="domain" description="Helicase C-terminal" evidence="27">
    <location>
        <begin position="459"/>
        <end position="601"/>
    </location>
</feature>
<keyword evidence="10" id="KW-0347">Helicase</keyword>
<keyword evidence="14" id="KW-0234">DNA repair</keyword>
<dbReference type="InterPro" id="IPR018982">
    <property type="entry name" value="RQC_domain"/>
</dbReference>
<keyword evidence="4" id="KW-0235">DNA replication</keyword>
<dbReference type="InterPro" id="IPR044876">
    <property type="entry name" value="HRDC_dom_sf"/>
</dbReference>
<dbReference type="InterPro" id="IPR014001">
    <property type="entry name" value="Helicase_ATP-bd"/>
</dbReference>
<dbReference type="GO" id="GO:0008270">
    <property type="term" value="F:zinc ion binding"/>
    <property type="evidence" value="ECO:0007669"/>
    <property type="project" value="UniProtKB-KW"/>
</dbReference>
<dbReference type="InterPro" id="IPR048370">
    <property type="entry name" value="ZSWIM4-8_C"/>
</dbReference>
<keyword evidence="15" id="KW-0413">Isomerase</keyword>
<dbReference type="GO" id="GO:0005634">
    <property type="term" value="C:nucleus"/>
    <property type="evidence" value="ECO:0007669"/>
    <property type="project" value="UniProtKB-SubCell"/>
</dbReference>
<dbReference type="GO" id="GO:0031462">
    <property type="term" value="C:Cul2-RING ubiquitin ligase complex"/>
    <property type="evidence" value="ECO:0007669"/>
    <property type="project" value="TreeGrafter"/>
</dbReference>
<reference evidence="28" key="1">
    <citation type="journal article" date="2020" name="J Insects Food Feed">
        <title>The yellow mealworm (Tenebrio molitor) genome: a resource for the emerging insects as food and feed industry.</title>
        <authorList>
            <person name="Eriksson T."/>
            <person name="Andere A."/>
            <person name="Kelstrup H."/>
            <person name="Emery V."/>
            <person name="Picard C."/>
        </authorList>
    </citation>
    <scope>NUCLEOTIDE SEQUENCE</scope>
    <source>
        <strain evidence="28">Stoneville</strain>
        <tissue evidence="28">Whole head</tissue>
    </source>
</reference>
<sequence>MCNKNEDFFDNFVTKTVSKEKRFNFKEIIGKEQTKSVRNFNKTVRKDESKFVTDNINKVEVMSHNENVIVPKSTISKFNFKQHGSKATTSQIATDKKKKLSSASGDNYENNSSFVEEQSKLGLNLIESPQVEDSKLEVDKKFDFKKFNSASSAGELQNASVDIVEIRNFSQDDYMDDATFESFLACEMDFGACKNNFKTEIPLSTNSSDHLDFSGRKDDSEEFRKNYPHTEVMHEVLHQKFGLRHFRSHQKEIINASLTQHDCFVLMPTGGGKSLCYQLPAILMPGVTIVISPLRALISDQVDKMNALDIPSAHLCSDVKKAEVDSIFQKLHMREPTLKLLYLTPEKISASGKVGDMIKSLYARGKLARFVIDEVHCLSQWGHDFRPDYKQLSCLRKQYPQVPIICLTATATKHVQTDVTNILRLKNVKTFIRSFNRLNIKYQVIPKAGKKIVEEIVDLIKQKFYRKSGIIYCLCRTDCEKLADDLCRMNIKARAYHAGMSDSTREKQQREWMQDQFHVIVATIAFGMGIDKPDVRFVIHNSIPKSVEAFYQESGRAGRDGESSYSYLFYSYADVGRLKRLMQMDRNVNRKTLDGHYENLHQMVSFCENKIDCRRYLQLMHLGEKFDRKICTENKETTCDNCENMTKYKLSDVTKEARELCHLVADLTKNENVTMLHVAEVYKGSKLKKILEKRHDQNKFYGAGNSLDRTDIHRILVDLVLKKFLMDFCTYTGEFPVVYIKPGIKFNMINQNDFKISISLGARVTPVASVTKLTNDQQTLEGFGPSTSTTKSVTVSKFKINHIKVQCHEELLEECRRLALERNVTLSSIMNLSAIKSMSEVLPNTKEEFMKIQHVTKANYEKFGEHFLKITTKFRDQLDILQTPTLSFDDSNVFDDSCDQDSSVGSAVVKRKSSGGYKKNYLISEHHTEVLPTAQKLADEILQQRSEINQIPGAPDPTAGASADDEHSWHLDEEQVCEQVKSYLSQGGYYNANKQLNSLFSKVREMLRAQDSNGARMLTLITEQFLSDPRLQMWRNQGTPMTDKCRQLWDQLGSLWVCIVLNPNCTQHEKQQWKLLLEKWTLIDVCPPEDPDFRLQENHSHRDSYVNRDRDRDRDRYYHERDRDRYSDRERDRRDRRDRDRERERERNRAVYDSSDSSEDDDGESSYSPRNSKRLRLSGNHSKSNIPMLPRTVFHRALDAVSMSWDNMHLKNILSSDTYCSHVPDTTSSGSFNSQGQPLWHESIPLCAARVDSLRSHGHMEAALRLAVSVVRTMKQQQLVAQRRWHESQQASGSGSSISSGSNSSNSQCNSNSCSTTSITAPANTDCWVGHPLDPIGCLFDTLAESSIIPDDQRPRTPSYLDIVGMEEQHSNMRPRYHHVPVVGSRDRSETYLTLAFEVALIGLGQQRIMPVGLYAQEKACKQEDRLIAKLQEIELDNSLIAVLRRQAIILLEGGPTSGLGIGIHPESIPMHTFARFLFLSLLSCYPDLAYEVGLRAMRLPLLEEHEDSDDPLGGNASSSLIMSRSPRWFTLGHIETQQCALSSTMLSAAKGEVMRLRTVLESSQRHIHSSSHLFKLAQDAFRFATPENGPRHPTLLSVAFELGLQVMRMTLSSLNWRRREMVRWLVTCATEVGVDALISIMQNWYQFFTATEATGPVATTIMSHSTIMRLNLSFNQQEELSSCARTLALQCATKDPPNCALNALTLCENEALAFETAYQIVVDAASHIMTSSQLFTIARYMEHRGYPTRAYKLAMLAMKNVHLAYNQDTHPAINDIHWACALSHSLGKTELTNMIPLLVKNVQCATVLSDILRRCSMTAPGISCSHPPPLETGKHHSHPHRSRSCAPGIKPLSYDRPPLRQLLEAAVAAYINTTHSRLTHISPRHYGDFIDFLTKARDTFVLAHDGHAQFTQLIENMKVAYKGKKKLMFLVKERFG</sequence>
<keyword evidence="29" id="KW-1185">Reference proteome</keyword>
<gene>
    <name evidence="28" type="ORF">GEV33_008429</name>
</gene>
<comment type="catalytic activity">
    <reaction evidence="20">
        <text>ATP + H2O = ADP + phosphate + H(+)</text>
        <dbReference type="Rhea" id="RHEA:13065"/>
        <dbReference type="ChEBI" id="CHEBI:15377"/>
        <dbReference type="ChEBI" id="CHEBI:15378"/>
        <dbReference type="ChEBI" id="CHEBI:30616"/>
        <dbReference type="ChEBI" id="CHEBI:43474"/>
        <dbReference type="ChEBI" id="CHEBI:456216"/>
    </reaction>
</comment>
<dbReference type="SUPFAM" id="SSF52540">
    <property type="entry name" value="P-loop containing nucleoside triphosphate hydrolases"/>
    <property type="match status" value="1"/>
</dbReference>
<dbReference type="PROSITE" id="PS00690">
    <property type="entry name" value="DEAH_ATP_HELICASE"/>
    <property type="match status" value="1"/>
</dbReference>
<dbReference type="GO" id="GO:0043138">
    <property type="term" value="F:3'-5' DNA helicase activity"/>
    <property type="evidence" value="ECO:0007669"/>
    <property type="project" value="UniProtKB-EC"/>
</dbReference>
<dbReference type="InterPro" id="IPR010997">
    <property type="entry name" value="HRDC-like_sf"/>
</dbReference>
<dbReference type="Pfam" id="PF00271">
    <property type="entry name" value="Helicase_C"/>
    <property type="match status" value="1"/>
</dbReference>
<dbReference type="Pfam" id="PF00270">
    <property type="entry name" value="DEAD"/>
    <property type="match status" value="1"/>
</dbReference>
<dbReference type="GO" id="GO:0006281">
    <property type="term" value="P:DNA repair"/>
    <property type="evidence" value="ECO:0007669"/>
    <property type="project" value="UniProtKB-KW"/>
</dbReference>
<dbReference type="Gene3D" id="3.40.50.300">
    <property type="entry name" value="P-loop containing nucleotide triphosphate hydrolases"/>
    <property type="match status" value="2"/>
</dbReference>
<accession>A0A8J6HHB5</accession>
<dbReference type="InterPro" id="IPR002121">
    <property type="entry name" value="HRDC_dom"/>
</dbReference>
<dbReference type="GO" id="GO:0007131">
    <property type="term" value="P:reciprocal meiotic recombination"/>
    <property type="evidence" value="ECO:0007669"/>
    <property type="project" value="UniProtKB-ARBA"/>
</dbReference>
<dbReference type="NCBIfam" id="TIGR00614">
    <property type="entry name" value="recQ_fam"/>
    <property type="match status" value="1"/>
</dbReference>
<reference evidence="28" key="2">
    <citation type="submission" date="2021-08" db="EMBL/GenBank/DDBJ databases">
        <authorList>
            <person name="Eriksson T."/>
        </authorList>
    </citation>
    <scope>NUCLEOTIDE SEQUENCE</scope>
    <source>
        <strain evidence="28">Stoneville</strain>
        <tissue evidence="28">Whole head</tissue>
    </source>
</reference>
<dbReference type="PROSITE" id="PS51194">
    <property type="entry name" value="HELICASE_CTER"/>
    <property type="match status" value="1"/>
</dbReference>
<dbReference type="GO" id="GO:0003677">
    <property type="term" value="F:DNA binding"/>
    <property type="evidence" value="ECO:0007669"/>
    <property type="project" value="UniProtKB-KW"/>
</dbReference>
<comment type="caution">
    <text evidence="28">The sequence shown here is derived from an EMBL/GenBank/DDBJ whole genome shotgun (WGS) entry which is preliminary data.</text>
</comment>
<dbReference type="PROSITE" id="PS50967">
    <property type="entry name" value="HRDC"/>
    <property type="match status" value="1"/>
</dbReference>
<keyword evidence="11" id="KW-0862">Zinc</keyword>
<evidence type="ECO:0000256" key="5">
    <source>
        <dbReference type="ARBA" id="ARBA00022723"/>
    </source>
</evidence>
<feature type="region of interest" description="Disordered" evidence="24">
    <location>
        <begin position="1281"/>
        <end position="1315"/>
    </location>
</feature>
<organism evidence="28 29">
    <name type="scientific">Tenebrio molitor</name>
    <name type="common">Yellow mealworm beetle</name>
    <dbReference type="NCBI Taxonomy" id="7067"/>
    <lineage>
        <taxon>Eukaryota</taxon>
        <taxon>Metazoa</taxon>
        <taxon>Ecdysozoa</taxon>
        <taxon>Arthropoda</taxon>
        <taxon>Hexapoda</taxon>
        <taxon>Insecta</taxon>
        <taxon>Pterygota</taxon>
        <taxon>Neoptera</taxon>
        <taxon>Endopterygota</taxon>
        <taxon>Coleoptera</taxon>
        <taxon>Polyphaga</taxon>
        <taxon>Cucujiformia</taxon>
        <taxon>Tenebrionidae</taxon>
        <taxon>Tenebrio</taxon>
    </lineage>
</organism>
<dbReference type="SMART" id="SM00490">
    <property type="entry name" value="HELICc"/>
    <property type="match status" value="1"/>
</dbReference>
<keyword evidence="13" id="KW-0238">DNA-binding</keyword>
<dbReference type="InterPro" id="IPR004589">
    <property type="entry name" value="DNA_helicase_ATP-dep_RecQ"/>
</dbReference>
<proteinExistence type="inferred from homology"/>
<dbReference type="SUPFAM" id="SSF46785">
    <property type="entry name" value="Winged helix' DNA-binding domain"/>
    <property type="match status" value="1"/>
</dbReference>